<evidence type="ECO:0000313" key="2">
    <source>
        <dbReference type="EMBL" id="OGM01623.1"/>
    </source>
</evidence>
<dbReference type="EMBL" id="MGFH01000231">
    <property type="protein sequence ID" value="OGM01623.1"/>
    <property type="molecule type" value="Genomic_DNA"/>
</dbReference>
<sequence>MPYTNYTIKKTFFQFLRAAIYFLLIIFNFWGKVPDGNECFKAKVKLFTVSSRYNLFSIIFVDSGTIPVNDEINDKYFYLFSDKLLILKVFFEF</sequence>
<dbReference type="AlphaFoldDB" id="A0A1F7WFN5"/>
<name>A0A1F7WFN5_9BACT</name>
<gene>
    <name evidence="2" type="ORF">A2008_06110</name>
</gene>
<dbReference type="Proteomes" id="UP000178735">
    <property type="component" value="Unassembled WGS sequence"/>
</dbReference>
<reference evidence="2 3" key="1">
    <citation type="journal article" date="2016" name="Nat. Commun.">
        <title>Thousands of microbial genomes shed light on interconnected biogeochemical processes in an aquifer system.</title>
        <authorList>
            <person name="Anantharaman K."/>
            <person name="Brown C.T."/>
            <person name="Hug L.A."/>
            <person name="Sharon I."/>
            <person name="Castelle C.J."/>
            <person name="Probst A.J."/>
            <person name="Thomas B.C."/>
            <person name="Singh A."/>
            <person name="Wilkins M.J."/>
            <person name="Karaoz U."/>
            <person name="Brodie E.L."/>
            <person name="Williams K.H."/>
            <person name="Hubbard S.S."/>
            <person name="Banfield J.F."/>
        </authorList>
    </citation>
    <scope>NUCLEOTIDE SEQUENCE [LARGE SCALE GENOMIC DNA]</scope>
</reference>
<dbReference type="STRING" id="1817813.A2008_06110"/>
<comment type="caution">
    <text evidence="2">The sequence shown here is derived from an EMBL/GenBank/DDBJ whole genome shotgun (WGS) entry which is preliminary data.</text>
</comment>
<organism evidence="2 3">
    <name type="scientific">Candidatus Wallbacteria bacterium GWC2_49_35</name>
    <dbReference type="NCBI Taxonomy" id="1817813"/>
    <lineage>
        <taxon>Bacteria</taxon>
        <taxon>Candidatus Walliibacteriota</taxon>
    </lineage>
</organism>
<evidence type="ECO:0000256" key="1">
    <source>
        <dbReference type="SAM" id="Phobius"/>
    </source>
</evidence>
<keyword evidence="1" id="KW-1133">Transmembrane helix</keyword>
<protein>
    <submittedName>
        <fullName evidence="2">Uncharacterized protein</fullName>
    </submittedName>
</protein>
<keyword evidence="1" id="KW-0812">Transmembrane</keyword>
<keyword evidence="1" id="KW-0472">Membrane</keyword>
<proteinExistence type="predicted"/>
<feature type="transmembrane region" description="Helical" evidence="1">
    <location>
        <begin position="12"/>
        <end position="31"/>
    </location>
</feature>
<accession>A0A1F7WFN5</accession>
<evidence type="ECO:0000313" key="3">
    <source>
        <dbReference type="Proteomes" id="UP000178735"/>
    </source>
</evidence>